<comment type="caution">
    <text evidence="5">The sequence shown here is derived from an EMBL/GenBank/DDBJ whole genome shotgun (WGS) entry which is preliminary data.</text>
</comment>
<keyword evidence="4" id="KW-0812">Transmembrane</keyword>
<accession>A0ABT0CE71</accession>
<dbReference type="InterPro" id="IPR011990">
    <property type="entry name" value="TPR-like_helical_dom_sf"/>
</dbReference>
<gene>
    <name evidence="5" type="ORF">JX360_14445</name>
</gene>
<dbReference type="Gene3D" id="1.25.40.10">
    <property type="entry name" value="Tetratricopeptide repeat domain"/>
    <property type="match status" value="2"/>
</dbReference>
<evidence type="ECO:0000313" key="6">
    <source>
        <dbReference type="Proteomes" id="UP000830835"/>
    </source>
</evidence>
<dbReference type="EMBL" id="JAFIRA010000046">
    <property type="protein sequence ID" value="MCJ2544088.1"/>
    <property type="molecule type" value="Genomic_DNA"/>
</dbReference>
<feature type="repeat" description="TPR" evidence="3">
    <location>
        <begin position="151"/>
        <end position="184"/>
    </location>
</feature>
<sequence length="360" mass="39518">MSKVHSSTGLRVLIITALLLGGMLSWRQDRALAVMGLASAAAISVFTRPAILAYNRGREQWLKGDLSGAVEQLSLALQQDPNLTNAYLLRGKAYFALNQVPLALADFDRAIQLAPRQPEPYSCRALIRVGQADTEGAIADLTQLVALRPSATYHIHLANLLAQQGSLPIALTHLNEAIQLDPTSTPAFAARASLHNYLGEWEAALADWSKAIELQPDPALYYNRGVTYSCADRYDEAIADLDRSLEADPQQPNTLYNRGNALYELGELKAALDDYDRAFRLEANRNQVDVSDEYGLYGRGLAHCHMGDKMTALSDWQAALAVCRKHHNLALAKQVQRSWLRLNSGDPNSDPADPDTEQSA</sequence>
<feature type="repeat" description="TPR" evidence="3">
    <location>
        <begin position="84"/>
        <end position="117"/>
    </location>
</feature>
<name>A0ABT0CE71_THEVL</name>
<keyword evidence="4" id="KW-0472">Membrane</keyword>
<dbReference type="PANTHER" id="PTHR44858">
    <property type="entry name" value="TETRATRICOPEPTIDE REPEAT PROTEIN 6"/>
    <property type="match status" value="1"/>
</dbReference>
<organism evidence="5 6">
    <name type="scientific">Thermostichus vulcanus str. 'Rupite'</name>
    <dbReference type="NCBI Taxonomy" id="2813851"/>
    <lineage>
        <taxon>Bacteria</taxon>
        <taxon>Bacillati</taxon>
        <taxon>Cyanobacteriota</taxon>
        <taxon>Cyanophyceae</taxon>
        <taxon>Thermostichales</taxon>
        <taxon>Thermostichaceae</taxon>
        <taxon>Thermostichus</taxon>
    </lineage>
</organism>
<reference evidence="5" key="1">
    <citation type="submission" date="2021-02" db="EMBL/GenBank/DDBJ databases">
        <title>The CRISPR/cas machinery reduction and long-range gene transfer in the hot spring cyanobacterium Synechococcus.</title>
        <authorList>
            <person name="Dvorak P."/>
            <person name="Jahodarova E."/>
            <person name="Hasler P."/>
            <person name="Poulickova A."/>
        </authorList>
    </citation>
    <scope>NUCLEOTIDE SEQUENCE</scope>
    <source>
        <strain evidence="5">Rupite</strain>
    </source>
</reference>
<evidence type="ECO:0000313" key="5">
    <source>
        <dbReference type="EMBL" id="MCJ2544088.1"/>
    </source>
</evidence>
<dbReference type="RefSeq" id="WP_244352275.1">
    <property type="nucleotide sequence ID" value="NZ_JAFIRA010000046.1"/>
</dbReference>
<protein>
    <submittedName>
        <fullName evidence="5">Tetratricopeptide repeat protein</fullName>
    </submittedName>
</protein>
<feature type="repeat" description="TPR" evidence="3">
    <location>
        <begin position="252"/>
        <end position="285"/>
    </location>
</feature>
<dbReference type="SUPFAM" id="SSF48452">
    <property type="entry name" value="TPR-like"/>
    <property type="match status" value="1"/>
</dbReference>
<keyword evidence="6" id="KW-1185">Reference proteome</keyword>
<evidence type="ECO:0000256" key="3">
    <source>
        <dbReference type="PROSITE-ProRule" id="PRU00339"/>
    </source>
</evidence>
<dbReference type="Pfam" id="PF13432">
    <property type="entry name" value="TPR_16"/>
    <property type="match status" value="2"/>
</dbReference>
<evidence type="ECO:0000256" key="2">
    <source>
        <dbReference type="ARBA" id="ARBA00022803"/>
    </source>
</evidence>
<evidence type="ECO:0000256" key="1">
    <source>
        <dbReference type="ARBA" id="ARBA00022737"/>
    </source>
</evidence>
<keyword evidence="1" id="KW-0677">Repeat</keyword>
<feature type="transmembrane region" description="Helical" evidence="4">
    <location>
        <begin position="9"/>
        <end position="26"/>
    </location>
</feature>
<feature type="repeat" description="TPR" evidence="3">
    <location>
        <begin position="218"/>
        <end position="251"/>
    </location>
</feature>
<proteinExistence type="predicted"/>
<dbReference type="InterPro" id="IPR019734">
    <property type="entry name" value="TPR_rpt"/>
</dbReference>
<evidence type="ECO:0000256" key="4">
    <source>
        <dbReference type="SAM" id="Phobius"/>
    </source>
</evidence>
<keyword evidence="4" id="KW-1133">Transmembrane helix</keyword>
<keyword evidence="2 3" id="KW-0802">TPR repeat</keyword>
<dbReference type="Proteomes" id="UP000830835">
    <property type="component" value="Unassembled WGS sequence"/>
</dbReference>
<dbReference type="Pfam" id="PF13414">
    <property type="entry name" value="TPR_11"/>
    <property type="match status" value="2"/>
</dbReference>
<dbReference type="PROSITE" id="PS50005">
    <property type="entry name" value="TPR"/>
    <property type="match status" value="4"/>
</dbReference>
<dbReference type="SMART" id="SM00028">
    <property type="entry name" value="TPR"/>
    <property type="match status" value="7"/>
</dbReference>
<dbReference type="InterPro" id="IPR050498">
    <property type="entry name" value="Ycf3"/>
</dbReference>
<dbReference type="PANTHER" id="PTHR44858:SF1">
    <property type="entry name" value="UDP-N-ACETYLGLUCOSAMINE--PEPTIDE N-ACETYLGLUCOSAMINYLTRANSFERASE SPINDLY-RELATED"/>
    <property type="match status" value="1"/>
</dbReference>